<evidence type="ECO:0008006" key="4">
    <source>
        <dbReference type="Google" id="ProtNLM"/>
    </source>
</evidence>
<sequence>MWNKKMKPIRPAGHWKNGKTLFLIWAGATFLILSASLAALYPIQHRIQEIRLEEAQAQTHRHQHREILQPGFQAATAPTSEELASLQEKVPVSAEPAHLLTALQQAVASSGTQWEKFTTAEKASELAEEAEGKNKQDQRSGEEGKPKEPVPLPKLPEGSQLHPRWADLYIRGTEEQLLTLFSNLHQMKRVVSVQGWEYVDTKGESPGRIRIRLTWYEYQDPALKKLPPPPDQQTS</sequence>
<reference evidence="3" key="1">
    <citation type="journal article" date="2019" name="Int. J. Syst. Evol. Microbiol.">
        <title>The Global Catalogue of Microorganisms (GCM) 10K type strain sequencing project: providing services to taxonomists for standard genome sequencing and annotation.</title>
        <authorList>
            <consortium name="The Broad Institute Genomics Platform"/>
            <consortium name="The Broad Institute Genome Sequencing Center for Infectious Disease"/>
            <person name="Wu L."/>
            <person name="Ma J."/>
        </authorList>
    </citation>
    <scope>NUCLEOTIDE SEQUENCE [LARGE SCALE GENOMIC DNA]</scope>
    <source>
        <strain evidence="3">S1</strain>
    </source>
</reference>
<feature type="region of interest" description="Disordered" evidence="1">
    <location>
        <begin position="121"/>
        <end position="158"/>
    </location>
</feature>
<feature type="compositionally biased region" description="Basic and acidic residues" evidence="1">
    <location>
        <begin position="121"/>
        <end position="148"/>
    </location>
</feature>
<evidence type="ECO:0000313" key="2">
    <source>
        <dbReference type="EMBL" id="MFD1427421.1"/>
    </source>
</evidence>
<dbReference type="Proteomes" id="UP001597282">
    <property type="component" value="Unassembled WGS sequence"/>
</dbReference>
<keyword evidence="3" id="KW-1185">Reference proteome</keyword>
<evidence type="ECO:0000256" key="1">
    <source>
        <dbReference type="SAM" id="MobiDB-lite"/>
    </source>
</evidence>
<accession>A0ABW4CBW0</accession>
<protein>
    <recommendedName>
        <fullName evidence="4">Tfp pilus assembly protein PilO</fullName>
    </recommendedName>
</protein>
<proteinExistence type="predicted"/>
<gene>
    <name evidence="2" type="ORF">ACFQ4Y_10845</name>
</gene>
<comment type="caution">
    <text evidence="2">The sequence shown here is derived from an EMBL/GenBank/DDBJ whole genome shotgun (WGS) entry which is preliminary data.</text>
</comment>
<evidence type="ECO:0000313" key="3">
    <source>
        <dbReference type="Proteomes" id="UP001597282"/>
    </source>
</evidence>
<organism evidence="2 3">
    <name type="scientific">Kroppenstedtia sanguinis</name>
    <dbReference type="NCBI Taxonomy" id="1380684"/>
    <lineage>
        <taxon>Bacteria</taxon>
        <taxon>Bacillati</taxon>
        <taxon>Bacillota</taxon>
        <taxon>Bacilli</taxon>
        <taxon>Bacillales</taxon>
        <taxon>Thermoactinomycetaceae</taxon>
        <taxon>Kroppenstedtia</taxon>
    </lineage>
</organism>
<dbReference type="EMBL" id="JBHTNU010000009">
    <property type="protein sequence ID" value="MFD1427421.1"/>
    <property type="molecule type" value="Genomic_DNA"/>
</dbReference>
<name>A0ABW4CBW0_9BACL</name>